<dbReference type="RefSeq" id="WP_037275038.1">
    <property type="nucleotide sequence ID" value="NZ_KN293984.1"/>
</dbReference>
<dbReference type="HOGENOM" id="CLU_031365_2_1_5"/>
<evidence type="ECO:0000313" key="8">
    <source>
        <dbReference type="Proteomes" id="UP000030021"/>
    </source>
</evidence>
<evidence type="ECO:0000256" key="1">
    <source>
        <dbReference type="ARBA" id="ARBA00004651"/>
    </source>
</evidence>
<feature type="transmembrane region" description="Helical" evidence="6">
    <location>
        <begin position="76"/>
        <end position="95"/>
    </location>
</feature>
<dbReference type="OrthoDB" id="9814461at2"/>
<dbReference type="InterPro" id="IPR043428">
    <property type="entry name" value="LivM-like"/>
</dbReference>
<evidence type="ECO:0000256" key="4">
    <source>
        <dbReference type="ARBA" id="ARBA00022989"/>
    </source>
</evidence>
<name>A0A0A0HI16_9RHOB</name>
<evidence type="ECO:0000256" key="6">
    <source>
        <dbReference type="SAM" id="Phobius"/>
    </source>
</evidence>
<evidence type="ECO:0000256" key="3">
    <source>
        <dbReference type="ARBA" id="ARBA00022692"/>
    </source>
</evidence>
<keyword evidence="4 6" id="KW-1133">Transmembrane helix</keyword>
<evidence type="ECO:0000256" key="2">
    <source>
        <dbReference type="ARBA" id="ARBA00022475"/>
    </source>
</evidence>
<feature type="transmembrane region" description="Helical" evidence="6">
    <location>
        <begin position="316"/>
        <end position="335"/>
    </location>
</feature>
<dbReference type="PANTHER" id="PTHR30482:SF5">
    <property type="entry name" value="ABC TRANSPORTER PERMEASE PROTEIN"/>
    <property type="match status" value="1"/>
</dbReference>
<dbReference type="eggNOG" id="COG4177">
    <property type="taxonomic scope" value="Bacteria"/>
</dbReference>
<comment type="subcellular location">
    <subcellularLocation>
        <location evidence="1">Cell membrane</location>
        <topology evidence="1">Multi-pass membrane protein</topology>
    </subcellularLocation>
</comment>
<dbReference type="STRING" id="215743.ROSMUCSMR3_02772"/>
<keyword evidence="5 6" id="KW-0472">Membrane</keyword>
<feature type="transmembrane region" description="Helical" evidence="6">
    <location>
        <begin position="101"/>
        <end position="123"/>
    </location>
</feature>
<dbReference type="Pfam" id="PF02653">
    <property type="entry name" value="BPD_transp_2"/>
    <property type="match status" value="1"/>
</dbReference>
<dbReference type="PATRIC" id="fig|1288298.3.peg.3746"/>
<dbReference type="EMBL" id="AONH01000019">
    <property type="protein sequence ID" value="KGM86324.1"/>
    <property type="molecule type" value="Genomic_DNA"/>
</dbReference>
<gene>
    <name evidence="7" type="ORF">rosmuc_03734</name>
</gene>
<keyword evidence="2" id="KW-1003">Cell membrane</keyword>
<proteinExistence type="predicted"/>
<reference evidence="7 8" key="1">
    <citation type="submission" date="2013-01" db="EMBL/GenBank/DDBJ databases">
        <authorList>
            <person name="Fiebig A."/>
            <person name="Goeker M."/>
            <person name="Klenk H.-P.P."/>
        </authorList>
    </citation>
    <scope>NUCLEOTIDE SEQUENCE [LARGE SCALE GENOMIC DNA]</scope>
    <source>
        <strain evidence="7 8">DSM 17069</strain>
    </source>
</reference>
<keyword evidence="3 6" id="KW-0812">Transmembrane</keyword>
<sequence length="358" mass="38957">MFYREAGDFKTSYEQDSQTFPIKFDRYRYYAVLVAAFAVVPFVINDYWVNAVFLPFLIYSIAAIGLNILVGYCGQVSLGTGGFMAVGAYASYKLMTAFPEVSIFFHIILAGGVTSIVCVLFGLPSLRIKGFYLAVATLAAQFFLVWLFNRVGWFYNYSASGQITAPERSVFGVAITGAANPPWSAYLFCLVFTVAAAIIARNLTRGMAGRKWMAIRDMDIAAEIIGVNPLKAKLTAFAVSGFFVGISGALFFAVYLGAVEVGEAFGINKSFLVLFMVIIGGLGSIFGSFAGAAFLVLLPVLLKNTLVGGLGWPTDLAAHLEFIIVGALIIIFLIAEPHGLAQLWRVAKEKLRLWPFPH</sequence>
<feature type="transmembrane region" description="Helical" evidence="6">
    <location>
        <begin position="236"/>
        <end position="259"/>
    </location>
</feature>
<evidence type="ECO:0000256" key="5">
    <source>
        <dbReference type="ARBA" id="ARBA00023136"/>
    </source>
</evidence>
<dbReference type="PANTHER" id="PTHR30482">
    <property type="entry name" value="HIGH-AFFINITY BRANCHED-CHAIN AMINO ACID TRANSPORT SYSTEM PERMEASE"/>
    <property type="match status" value="1"/>
</dbReference>
<feature type="transmembrane region" description="Helical" evidence="6">
    <location>
        <begin position="27"/>
        <end position="44"/>
    </location>
</feature>
<feature type="transmembrane region" description="Helical" evidence="6">
    <location>
        <begin position="271"/>
        <end position="296"/>
    </location>
</feature>
<feature type="transmembrane region" description="Helical" evidence="6">
    <location>
        <begin position="183"/>
        <end position="200"/>
    </location>
</feature>
<protein>
    <submittedName>
        <fullName evidence="7">Amino acid/amide ABC transporter membrane protein 2, HAAT family</fullName>
    </submittedName>
</protein>
<organism evidence="7 8">
    <name type="scientific">Roseovarius mucosus DSM 17069</name>
    <dbReference type="NCBI Taxonomy" id="1288298"/>
    <lineage>
        <taxon>Bacteria</taxon>
        <taxon>Pseudomonadati</taxon>
        <taxon>Pseudomonadota</taxon>
        <taxon>Alphaproteobacteria</taxon>
        <taxon>Rhodobacterales</taxon>
        <taxon>Roseobacteraceae</taxon>
        <taxon>Roseovarius</taxon>
    </lineage>
</organism>
<comment type="caution">
    <text evidence="7">The sequence shown here is derived from an EMBL/GenBank/DDBJ whole genome shotgun (WGS) entry which is preliminary data.</text>
</comment>
<feature type="transmembrane region" description="Helical" evidence="6">
    <location>
        <begin position="130"/>
        <end position="148"/>
    </location>
</feature>
<dbReference type="GO" id="GO:0005886">
    <property type="term" value="C:plasma membrane"/>
    <property type="evidence" value="ECO:0007669"/>
    <property type="project" value="UniProtKB-SubCell"/>
</dbReference>
<dbReference type="CDD" id="cd06581">
    <property type="entry name" value="TM_PBP1_LivM_like"/>
    <property type="match status" value="1"/>
</dbReference>
<feature type="transmembrane region" description="Helical" evidence="6">
    <location>
        <begin position="50"/>
        <end position="69"/>
    </location>
</feature>
<dbReference type="InterPro" id="IPR001851">
    <property type="entry name" value="ABC_transp_permease"/>
</dbReference>
<dbReference type="Proteomes" id="UP000030021">
    <property type="component" value="Unassembled WGS sequence"/>
</dbReference>
<dbReference type="GO" id="GO:0015658">
    <property type="term" value="F:branched-chain amino acid transmembrane transporter activity"/>
    <property type="evidence" value="ECO:0007669"/>
    <property type="project" value="InterPro"/>
</dbReference>
<accession>A0A0A0HI16</accession>
<dbReference type="AlphaFoldDB" id="A0A0A0HI16"/>
<evidence type="ECO:0000313" key="7">
    <source>
        <dbReference type="EMBL" id="KGM86324.1"/>
    </source>
</evidence>